<dbReference type="Pfam" id="PF14223">
    <property type="entry name" value="Retrotran_gag_2"/>
    <property type="match status" value="2"/>
</dbReference>
<gene>
    <name evidence="3" type="ORF">FH972_011097</name>
</gene>
<dbReference type="Pfam" id="PF13961">
    <property type="entry name" value="DUF4219"/>
    <property type="match status" value="2"/>
</dbReference>
<evidence type="ECO:0000313" key="4">
    <source>
        <dbReference type="Proteomes" id="UP000327013"/>
    </source>
</evidence>
<dbReference type="Gene3D" id="1.25.40.20">
    <property type="entry name" value="Ankyrin repeat-containing domain"/>
    <property type="match status" value="1"/>
</dbReference>
<evidence type="ECO:0000259" key="2">
    <source>
        <dbReference type="Pfam" id="PF13961"/>
    </source>
</evidence>
<dbReference type="Proteomes" id="UP000327013">
    <property type="component" value="Chromosome 4"/>
</dbReference>
<reference evidence="3 4" key="1">
    <citation type="submission" date="2019-06" db="EMBL/GenBank/DDBJ databases">
        <title>A chromosomal-level reference genome of Carpinus fangiana (Coryloideae, Betulaceae).</title>
        <authorList>
            <person name="Yang X."/>
            <person name="Wang Z."/>
            <person name="Zhang L."/>
            <person name="Hao G."/>
            <person name="Liu J."/>
            <person name="Yang Y."/>
        </authorList>
    </citation>
    <scope>NUCLEOTIDE SEQUENCE [LARGE SCALE GENOMIC DNA]</scope>
    <source>
        <strain evidence="3">Cfa_2016G</strain>
        <tissue evidence="3">Leaf</tissue>
    </source>
</reference>
<dbReference type="GO" id="GO:0016020">
    <property type="term" value="C:membrane"/>
    <property type="evidence" value="ECO:0007669"/>
    <property type="project" value="TreeGrafter"/>
</dbReference>
<dbReference type="Pfam" id="PF12796">
    <property type="entry name" value="Ank_2"/>
    <property type="match status" value="1"/>
</dbReference>
<dbReference type="PANTHER" id="PTHR24177:SF329">
    <property type="entry name" value="ANKYRIN REPEAT PROTEIN"/>
    <property type="match status" value="1"/>
</dbReference>
<keyword evidence="4" id="KW-1185">Reference proteome</keyword>
<sequence length="749" mass="85739">MEVKDSLSTPVLENLYGSDNYVDWSIQVQTYLMAKDLWDTIEATTEPPKQEDNEAAFKAWSDKNYMALRVIKDSCMPSTSFVIKETSYAKDAWNTLAEKLNMEVKDSLSTPVLENLYGSDNYVDWSIQVQTYLMAKDLWDTIEATTEPPKQEDNEAAFKAWSDKNYMALRVIKDSCMPSTSFVIKETNVLQVLNKDNYEDRSVQVRDYLITHNLWDIVEETNKPPRQQYDEDDATVFHAWNKKNSIALQVIKNSCTLDTLFEIWEISSAKVAWNTLAEEYLPKNTSSDVLHVFNDDNYANWSVQVKDHLMAHDLWDIVEKTNKPQEDDKAACKAWSKKNFMALHVIQMSCGRNSFSIIKKISTAKTAWDTLAEWNRINVDREAFRKVAQNWDQINVIDHEAFKEEFEEVVGRGDWNAVNEFMNCHPGSVGLKITNSGDTALHVAVDAGHGHIVEKLVAIMSEQELEITNNEGNTALINAIDEENYRMAKCMLGKNMNLVRIKNSSSQLPVVDALISGHKKLARYLYSLTPEEDLKAENGCNGATLCTWAICTRTLDIAWDLIERCPRLALEKDNYDTNPLYFLVSSSFAFPRIKDKDLYDMKLIHVQANELLRIMCKQFSNSKNQDWRESKGSDAIFYAIENGILKFVDKIAKESPQVLVHKHSGDERFPNVLWAAIFHRQAEIFSLICGVVGYKKLTYGRDKQGNTILQMAGKLPPSTLVNRTAGAAFQMQRELQWFKVPFLTLYTFT</sequence>
<dbReference type="InterPro" id="IPR036770">
    <property type="entry name" value="Ankyrin_rpt-contain_sf"/>
</dbReference>
<feature type="domain" description="DUF4219" evidence="2">
    <location>
        <begin position="293"/>
        <end position="319"/>
    </location>
</feature>
<evidence type="ECO:0000256" key="1">
    <source>
        <dbReference type="PROSITE-ProRule" id="PRU00023"/>
    </source>
</evidence>
<dbReference type="PROSITE" id="PS50297">
    <property type="entry name" value="ANK_REP_REGION"/>
    <property type="match status" value="1"/>
</dbReference>
<dbReference type="AlphaFoldDB" id="A0A660KQ78"/>
<dbReference type="PROSITE" id="PS50088">
    <property type="entry name" value="ANK_REPEAT"/>
    <property type="match status" value="1"/>
</dbReference>
<dbReference type="EMBL" id="CM017324">
    <property type="protein sequence ID" value="KAE8038603.1"/>
    <property type="molecule type" value="Genomic_DNA"/>
</dbReference>
<dbReference type="PANTHER" id="PTHR24177">
    <property type="entry name" value="CASKIN"/>
    <property type="match status" value="1"/>
</dbReference>
<dbReference type="InterPro" id="IPR002110">
    <property type="entry name" value="Ankyrin_rpt"/>
</dbReference>
<keyword evidence="1" id="KW-0040">ANK repeat</keyword>
<dbReference type="OrthoDB" id="1880601at2759"/>
<organism evidence="3 4">
    <name type="scientific">Carpinus fangiana</name>
    <dbReference type="NCBI Taxonomy" id="176857"/>
    <lineage>
        <taxon>Eukaryota</taxon>
        <taxon>Viridiplantae</taxon>
        <taxon>Streptophyta</taxon>
        <taxon>Embryophyta</taxon>
        <taxon>Tracheophyta</taxon>
        <taxon>Spermatophyta</taxon>
        <taxon>Magnoliopsida</taxon>
        <taxon>eudicotyledons</taxon>
        <taxon>Gunneridae</taxon>
        <taxon>Pentapetalae</taxon>
        <taxon>rosids</taxon>
        <taxon>fabids</taxon>
        <taxon>Fagales</taxon>
        <taxon>Betulaceae</taxon>
        <taxon>Carpinus</taxon>
    </lineage>
</organism>
<dbReference type="SUPFAM" id="SSF48403">
    <property type="entry name" value="Ankyrin repeat"/>
    <property type="match status" value="1"/>
</dbReference>
<accession>A0A660KQ78</accession>
<name>A0A660KQ78_9ROSI</name>
<evidence type="ECO:0000313" key="3">
    <source>
        <dbReference type="EMBL" id="KAE8038603.1"/>
    </source>
</evidence>
<proteinExistence type="predicted"/>
<dbReference type="InterPro" id="IPR025314">
    <property type="entry name" value="DUF4219"/>
</dbReference>
<dbReference type="SMART" id="SM00248">
    <property type="entry name" value="ANK"/>
    <property type="match status" value="4"/>
</dbReference>
<feature type="repeat" description="ANK" evidence="1">
    <location>
        <begin position="436"/>
        <end position="457"/>
    </location>
</feature>
<feature type="domain" description="DUF4219" evidence="2">
    <location>
        <begin position="119"/>
        <end position="143"/>
    </location>
</feature>
<protein>
    <recommendedName>
        <fullName evidence="2">DUF4219 domain-containing protein</fullName>
    </recommendedName>
</protein>